<organism evidence="1 2">
    <name type="scientific">Dreissena polymorpha</name>
    <name type="common">Zebra mussel</name>
    <name type="synonym">Mytilus polymorpha</name>
    <dbReference type="NCBI Taxonomy" id="45954"/>
    <lineage>
        <taxon>Eukaryota</taxon>
        <taxon>Metazoa</taxon>
        <taxon>Spiralia</taxon>
        <taxon>Lophotrochozoa</taxon>
        <taxon>Mollusca</taxon>
        <taxon>Bivalvia</taxon>
        <taxon>Autobranchia</taxon>
        <taxon>Heteroconchia</taxon>
        <taxon>Euheterodonta</taxon>
        <taxon>Imparidentia</taxon>
        <taxon>Neoheterodontei</taxon>
        <taxon>Myida</taxon>
        <taxon>Dreissenoidea</taxon>
        <taxon>Dreissenidae</taxon>
        <taxon>Dreissena</taxon>
    </lineage>
</organism>
<protein>
    <submittedName>
        <fullName evidence="1">Uncharacterized protein</fullName>
    </submittedName>
</protein>
<dbReference type="PANTHER" id="PTHR46880:SF5">
    <property type="entry name" value="DUF4371 DOMAIN-CONTAINING PROTEIN"/>
    <property type="match status" value="1"/>
</dbReference>
<evidence type="ECO:0000313" key="1">
    <source>
        <dbReference type="EMBL" id="KAH3782817.1"/>
    </source>
</evidence>
<reference evidence="1" key="1">
    <citation type="journal article" date="2019" name="bioRxiv">
        <title>The Genome of the Zebra Mussel, Dreissena polymorpha: A Resource for Invasive Species Research.</title>
        <authorList>
            <person name="McCartney M.A."/>
            <person name="Auch B."/>
            <person name="Kono T."/>
            <person name="Mallez S."/>
            <person name="Zhang Y."/>
            <person name="Obille A."/>
            <person name="Becker A."/>
            <person name="Abrahante J.E."/>
            <person name="Garbe J."/>
            <person name="Badalamenti J.P."/>
            <person name="Herman A."/>
            <person name="Mangelson H."/>
            <person name="Liachko I."/>
            <person name="Sullivan S."/>
            <person name="Sone E.D."/>
            <person name="Koren S."/>
            <person name="Silverstein K.A.T."/>
            <person name="Beckman K.B."/>
            <person name="Gohl D.M."/>
        </authorList>
    </citation>
    <scope>NUCLEOTIDE SEQUENCE</scope>
    <source>
        <strain evidence="1">Duluth1</strain>
        <tissue evidence="1">Whole animal</tissue>
    </source>
</reference>
<accession>A0A9D4EM44</accession>
<proteinExistence type="predicted"/>
<dbReference type="EMBL" id="JAIWYP010000008">
    <property type="protein sequence ID" value="KAH3782817.1"/>
    <property type="molecule type" value="Genomic_DNA"/>
</dbReference>
<gene>
    <name evidence="1" type="ORF">DPMN_160737</name>
</gene>
<evidence type="ECO:0000313" key="2">
    <source>
        <dbReference type="Proteomes" id="UP000828390"/>
    </source>
</evidence>
<sequence>MHFIQDVLEILSDLSLQFQRDTCSIPDALDALETACLRLVALKLRPGKNLQGFIDATSDQLTFQGIQLTPSTSSDEQLNAKKTGLVDILIDHISSRMNDLDTSPVLKAMQVFYMVNLPDTEVDLATYGEDQVKTMCEHFKVDLERMGCQLEHITSTEWPALKAHMFRNKTRSTDVMFKNCLLIKT</sequence>
<dbReference type="Proteomes" id="UP000828390">
    <property type="component" value="Unassembled WGS sequence"/>
</dbReference>
<keyword evidence="2" id="KW-1185">Reference proteome</keyword>
<comment type="caution">
    <text evidence="1">The sequence shown here is derived from an EMBL/GenBank/DDBJ whole genome shotgun (WGS) entry which is preliminary data.</text>
</comment>
<dbReference type="PANTHER" id="PTHR46880">
    <property type="entry name" value="RAS-ASSOCIATING DOMAIN-CONTAINING PROTEIN"/>
    <property type="match status" value="1"/>
</dbReference>
<name>A0A9D4EM44_DREPO</name>
<reference evidence="1" key="2">
    <citation type="submission" date="2020-11" db="EMBL/GenBank/DDBJ databases">
        <authorList>
            <person name="McCartney M.A."/>
            <person name="Auch B."/>
            <person name="Kono T."/>
            <person name="Mallez S."/>
            <person name="Becker A."/>
            <person name="Gohl D.M."/>
            <person name="Silverstein K.A.T."/>
            <person name="Koren S."/>
            <person name="Bechman K.B."/>
            <person name="Herman A."/>
            <person name="Abrahante J.E."/>
            <person name="Garbe J."/>
        </authorList>
    </citation>
    <scope>NUCLEOTIDE SEQUENCE</scope>
    <source>
        <strain evidence="1">Duluth1</strain>
        <tissue evidence="1">Whole animal</tissue>
    </source>
</reference>
<dbReference type="AlphaFoldDB" id="A0A9D4EM44"/>